<dbReference type="OrthoDB" id="271600at2"/>
<dbReference type="Gene3D" id="1.20.1740.10">
    <property type="entry name" value="Amino acid/polyamine transporter I"/>
    <property type="match status" value="1"/>
</dbReference>
<feature type="transmembrane region" description="Helical" evidence="1">
    <location>
        <begin position="351"/>
        <end position="369"/>
    </location>
</feature>
<evidence type="ECO:0000313" key="3">
    <source>
        <dbReference type="Proteomes" id="UP000281128"/>
    </source>
</evidence>
<proteinExistence type="predicted"/>
<feature type="transmembrane region" description="Helical" evidence="1">
    <location>
        <begin position="6"/>
        <end position="22"/>
    </location>
</feature>
<feature type="transmembrane region" description="Helical" evidence="1">
    <location>
        <begin position="56"/>
        <end position="76"/>
    </location>
</feature>
<dbReference type="RefSeq" id="WP_121169091.1">
    <property type="nucleotide sequence ID" value="NZ_RAPE01000009.1"/>
</dbReference>
<evidence type="ECO:0000256" key="1">
    <source>
        <dbReference type="SAM" id="Phobius"/>
    </source>
</evidence>
<accession>A0A3A8B3L2</accession>
<feature type="transmembrane region" description="Helical" evidence="1">
    <location>
        <begin position="201"/>
        <end position="220"/>
    </location>
</feature>
<dbReference type="AlphaFoldDB" id="A0A3A8B3L2"/>
<feature type="transmembrane region" description="Helical" evidence="1">
    <location>
        <begin position="167"/>
        <end position="186"/>
    </location>
</feature>
<gene>
    <name evidence="2" type="ORF">D6850_18410</name>
</gene>
<feature type="transmembrane region" description="Helical" evidence="1">
    <location>
        <begin position="241"/>
        <end position="261"/>
    </location>
</feature>
<organism evidence="2 3">
    <name type="scientific">Roseovarius spongiae</name>
    <dbReference type="NCBI Taxonomy" id="2320272"/>
    <lineage>
        <taxon>Bacteria</taxon>
        <taxon>Pseudomonadati</taxon>
        <taxon>Pseudomonadota</taxon>
        <taxon>Alphaproteobacteria</taxon>
        <taxon>Rhodobacterales</taxon>
        <taxon>Roseobacteraceae</taxon>
        <taxon>Roseovarius</taxon>
    </lineage>
</organism>
<dbReference type="Proteomes" id="UP000281128">
    <property type="component" value="Unassembled WGS sequence"/>
</dbReference>
<feature type="transmembrane region" description="Helical" evidence="1">
    <location>
        <begin position="137"/>
        <end position="155"/>
    </location>
</feature>
<protein>
    <recommendedName>
        <fullName evidence="4">APC family permease</fullName>
    </recommendedName>
</protein>
<keyword evidence="1" id="KW-0812">Transmembrane</keyword>
<feature type="transmembrane region" description="Helical" evidence="1">
    <location>
        <begin position="273"/>
        <end position="293"/>
    </location>
</feature>
<keyword evidence="3" id="KW-1185">Reference proteome</keyword>
<feature type="transmembrane region" description="Helical" evidence="1">
    <location>
        <begin position="97"/>
        <end position="117"/>
    </location>
</feature>
<evidence type="ECO:0008006" key="4">
    <source>
        <dbReference type="Google" id="ProtNLM"/>
    </source>
</evidence>
<comment type="caution">
    <text evidence="2">The sequence shown here is derived from an EMBL/GenBank/DDBJ whole genome shotgun (WGS) entry which is preliminary data.</text>
</comment>
<name>A0A3A8B3L2_9RHOB</name>
<dbReference type="EMBL" id="RAPE01000009">
    <property type="protein sequence ID" value="RKF12314.1"/>
    <property type="molecule type" value="Genomic_DNA"/>
</dbReference>
<evidence type="ECO:0000313" key="2">
    <source>
        <dbReference type="EMBL" id="RKF12314.1"/>
    </source>
</evidence>
<reference evidence="2 3" key="1">
    <citation type="submission" date="2018-09" db="EMBL/GenBank/DDBJ databases">
        <title>Roseovarius spongiae sp. nov., isolated from a marine sponge.</title>
        <authorList>
            <person name="Zhuang L."/>
            <person name="Luo L."/>
        </authorList>
    </citation>
    <scope>NUCLEOTIDE SEQUENCE [LARGE SCALE GENOMIC DNA]</scope>
    <source>
        <strain evidence="2 3">HN-E21</strain>
    </source>
</reference>
<feature type="transmembrane region" description="Helical" evidence="1">
    <location>
        <begin position="376"/>
        <end position="396"/>
    </location>
</feature>
<feature type="transmembrane region" description="Helical" evidence="1">
    <location>
        <begin position="324"/>
        <end position="345"/>
    </location>
</feature>
<feature type="transmembrane region" description="Helical" evidence="1">
    <location>
        <begin position="27"/>
        <end position="50"/>
    </location>
</feature>
<sequence>MQSALILLVIVVVAGVLIHPKLAKAPLWLATITPLASIIGSGFLVLGPILEDSYGYLAPAVMLVLCGGAYLFGAAIRANMITIDREAGRRQRVEARLETLSSWSLAFAYIISVAYYLNLFGAFGVSLTPVADTFHARLLSSAIFLLILLIGWTRGFSGLERLEQVSVGIKLAIIGGLLFGLTHYFARKATTGDLVFNPSNVTGWGGVTLAFGLIVTVQGFETSRYLGATYDVKTRIRSMRLAQGISTAIYMVYLALLAYSLPRGTMPLDETAIIAAMEIVAPILPLLLVVAALSAQLSAAVADTSGSGGLIEELAGKRITARQAYAILVAAGLVLTWTTNVFQIISYASRAFALYYVLQAAIATVGAWRNRDATRMTIFATATILAALIVAFGRSVE</sequence>
<keyword evidence="1" id="KW-1133">Transmembrane helix</keyword>
<keyword evidence="1" id="KW-0472">Membrane</keyword>